<protein>
    <submittedName>
        <fullName evidence="8">GRIP and coiled-coil domain containing 2</fullName>
    </submittedName>
</protein>
<feature type="coiled-coil region" evidence="5">
    <location>
        <begin position="318"/>
        <end position="584"/>
    </location>
</feature>
<feature type="compositionally biased region" description="Polar residues" evidence="6">
    <location>
        <begin position="1238"/>
        <end position="1248"/>
    </location>
</feature>
<evidence type="ECO:0000256" key="5">
    <source>
        <dbReference type="SAM" id="Coils"/>
    </source>
</evidence>
<dbReference type="Pfam" id="PF16704">
    <property type="entry name" value="Rab_bind"/>
    <property type="match status" value="1"/>
</dbReference>
<feature type="coiled-coil region" evidence="5">
    <location>
        <begin position="654"/>
        <end position="833"/>
    </location>
</feature>
<dbReference type="GO" id="GO:0034499">
    <property type="term" value="P:late endosome to Golgi transport"/>
    <property type="evidence" value="ECO:0007669"/>
    <property type="project" value="TreeGrafter"/>
</dbReference>
<feature type="region of interest" description="Disordered" evidence="6">
    <location>
        <begin position="1237"/>
        <end position="1259"/>
    </location>
</feature>
<reference evidence="8" key="3">
    <citation type="submission" date="2025-09" db="UniProtKB">
        <authorList>
            <consortium name="Ensembl"/>
        </authorList>
    </citation>
    <scope>IDENTIFICATION</scope>
</reference>
<reference evidence="8" key="2">
    <citation type="submission" date="2025-08" db="UniProtKB">
        <authorList>
            <consortium name="Ensembl"/>
        </authorList>
    </citation>
    <scope>IDENTIFICATION</scope>
</reference>
<proteinExistence type="predicted"/>
<dbReference type="Proteomes" id="UP000472272">
    <property type="component" value="Chromosome 4"/>
</dbReference>
<name>A0A670J2K6_PODMU</name>
<dbReference type="PANTHER" id="PTHR18902">
    <property type="entry name" value="NUCLEAR MITOTIC APPARATUS PROTEIN 1-RELATED"/>
    <property type="match status" value="1"/>
</dbReference>
<dbReference type="FunFam" id="1.10.220.60:FF:000003">
    <property type="entry name" value="GRIP and coiled-coil domain-containing protein 2"/>
    <property type="match status" value="1"/>
</dbReference>
<dbReference type="GeneTree" id="ENSGT00950000183078"/>
<evidence type="ECO:0000256" key="3">
    <source>
        <dbReference type="ARBA" id="ARBA00022553"/>
    </source>
</evidence>
<dbReference type="InterPro" id="IPR051841">
    <property type="entry name" value="MT-Golgi_org_protein"/>
</dbReference>
<gene>
    <name evidence="8" type="primary">GCC2</name>
</gene>
<keyword evidence="4 5" id="KW-0175">Coiled coil</keyword>
<evidence type="ECO:0000259" key="7">
    <source>
        <dbReference type="PROSITE" id="PS50913"/>
    </source>
</evidence>
<accession>A0A670J2K6</accession>
<evidence type="ECO:0000256" key="4">
    <source>
        <dbReference type="ARBA" id="ARBA00023054"/>
    </source>
</evidence>
<dbReference type="Gene3D" id="1.10.287.1490">
    <property type="match status" value="1"/>
</dbReference>
<feature type="coiled-coil region" evidence="5">
    <location>
        <begin position="42"/>
        <end position="227"/>
    </location>
</feature>
<dbReference type="Gene3D" id="1.10.220.60">
    <property type="entry name" value="GRIP domain"/>
    <property type="match status" value="1"/>
</dbReference>
<dbReference type="InterPro" id="IPR032023">
    <property type="entry name" value="GCC2_Rab_bind"/>
</dbReference>
<dbReference type="InterPro" id="IPR000237">
    <property type="entry name" value="GRIP_dom"/>
</dbReference>
<dbReference type="Ensembl" id="ENSPMRT00000019580.1">
    <property type="protein sequence ID" value="ENSPMRP00000018415.1"/>
    <property type="gene ID" value="ENSPMRG00000011863.1"/>
</dbReference>
<dbReference type="Pfam" id="PF01465">
    <property type="entry name" value="GRIP"/>
    <property type="match status" value="1"/>
</dbReference>
<dbReference type="SMART" id="SM00755">
    <property type="entry name" value="Grip"/>
    <property type="match status" value="1"/>
</dbReference>
<sequence>GKADVDEVTPEKFAQLNTDHLKEIEGLKNETIATQSKYDETIATLQKELLAERSKQEQLTEQLNCQSNKHEEIKRLQEEVRQTKAAYEEQILNLKKQLEASIEGKKEETAKLQDVIESNSQCYQREMDRLDEELGKQRTAHQKEVSELTCQLETAVKACEEEQNKVDQLKQNLIEQYRVKEKDMQDELRASLESGNVQLETEMAEKTRHLENALKELESQHSILQDELTYMNNVKMKLEVEIQHAQDEFFHEKEDLEFKINELQLAKEDHCGVVEKLKSELKAVTEQHEKTIKENSLETEELLEKHRREICDLKQSVSLSLERENQSLALEIVDLKEQCQKHLQEKEDAIASYESLRETMETFQTELGESAGKISREFASMKQQQASDVDELQKKLRAAFSEKDVLLETVNQLREHTEQLSSNLEELEELRHKIGTLQEENEKLVASLHQREAAVKELEEKESELSSQNDSILDKLKCSAETIESLQGKCKEEKAAAEEHQQRVEALSLCNSELEQQVEELMAKLKVEKEENQLKLGELEQQVEVLRQDKVHLSSEVASLHDENNKLKEDRDQAGKELESIASEKRGWIVSREKADNLETKLQTVCEEKDHLTKVLEEEKAFRSLVMSQLCSLLEQMGSRNPEENEGEDVAGLLQAANELFAKMKQEIQSLNSQKDENVLLQEEMQRLQEENAARCMELRSLLDDYENEKLLLREELEGAASEKEALQLDIQELKHASEKLRNENQDILVCMEDLSEKHALCESKIKEQEEERKKIKLNRMCMCSKNLLTEFDKQAEQLDIEKERARKFEHQIDDLTRQLENSTQQWRSANEDLLTRVQTLQTNTKLLETQLLETQRAKAKVDKELEAEKLLKEQKIKDHTNAAKEVEELQTQLQKEKKHLQKILEELELAKKDAHKSTVMDMEMADYERCVKELNQKITDKSSRIEDLEQEIKIQKQKQETLQEEIKSFQNTVQEYEGKNTKIKQLLVKTKKELADSKQAGNELLRLQASLKGELEASQQQVEVYKIQLADITSEKHRIQEHLRTSLEQHQRVQSTYQQKLAALQEECSTAKAEYSAVTSEFESYKVRVHNVLKQKNKSSHSEADVTKQEREHMENIIDQLKIKLQDTQHNLQMNITELQSLQTEHDTLLERHNKILQETVAKEAELREKLCTIQSENMVMKSEHAQIVSQLTAQNEALRNSFRDQVRHLQEEHRKTVETLQQQLSKVEAQLFQLKSEPNTKSSAPSNLPAKNLRERRSTDLPLLDVHTITREEGEGMETTDTESVSSASTYMPSLEQLLNTPDAKFEAPHWEAELTKEELVQKLNTTSKSADHLNGLLRESEATNVILMEQIKLLKSEIRRLERNQEREKSVANLEYLKNVLLQFIFLKSGSERERLLPVIDTMLQLSPEEKGRLVAIAQGEEESTSQPSGWASYLHSWSGLR</sequence>
<keyword evidence="3" id="KW-0597">Phosphoprotein</keyword>
<comment type="subcellular location">
    <subcellularLocation>
        <location evidence="1">Cytoplasm</location>
    </subcellularLocation>
</comment>
<feature type="domain" description="GRIP" evidence="7">
    <location>
        <begin position="1370"/>
        <end position="1420"/>
    </location>
</feature>
<keyword evidence="2" id="KW-0963">Cytoplasm</keyword>
<dbReference type="PANTHER" id="PTHR18902:SF25">
    <property type="entry name" value="GRIP AND COILED-COIL DOMAIN-CONTAINING PROTEIN 2"/>
    <property type="match status" value="1"/>
</dbReference>
<evidence type="ECO:0000256" key="6">
    <source>
        <dbReference type="SAM" id="MobiDB-lite"/>
    </source>
</evidence>
<evidence type="ECO:0000256" key="1">
    <source>
        <dbReference type="ARBA" id="ARBA00004496"/>
    </source>
</evidence>
<dbReference type="GO" id="GO:0005794">
    <property type="term" value="C:Golgi apparatus"/>
    <property type="evidence" value="ECO:0007669"/>
    <property type="project" value="TreeGrafter"/>
</dbReference>
<evidence type="ECO:0000313" key="9">
    <source>
        <dbReference type="Proteomes" id="UP000472272"/>
    </source>
</evidence>
<dbReference type="PROSITE" id="PS50913">
    <property type="entry name" value="GRIP"/>
    <property type="match status" value="1"/>
</dbReference>
<organism evidence="8 9">
    <name type="scientific">Podarcis muralis</name>
    <name type="common">Wall lizard</name>
    <name type="synonym">Lacerta muralis</name>
    <dbReference type="NCBI Taxonomy" id="64176"/>
    <lineage>
        <taxon>Eukaryota</taxon>
        <taxon>Metazoa</taxon>
        <taxon>Chordata</taxon>
        <taxon>Craniata</taxon>
        <taxon>Vertebrata</taxon>
        <taxon>Euteleostomi</taxon>
        <taxon>Lepidosauria</taxon>
        <taxon>Squamata</taxon>
        <taxon>Bifurcata</taxon>
        <taxon>Unidentata</taxon>
        <taxon>Episquamata</taxon>
        <taxon>Laterata</taxon>
        <taxon>Lacertibaenia</taxon>
        <taxon>Lacertidae</taxon>
        <taxon>Podarcis</taxon>
    </lineage>
</organism>
<evidence type="ECO:0000256" key="2">
    <source>
        <dbReference type="ARBA" id="ARBA00022490"/>
    </source>
</evidence>
<feature type="coiled-coil region" evidence="5">
    <location>
        <begin position="873"/>
        <end position="1171"/>
    </location>
</feature>
<feature type="coiled-coil region" evidence="5">
    <location>
        <begin position="1340"/>
        <end position="1374"/>
    </location>
</feature>
<reference evidence="8 9" key="1">
    <citation type="journal article" date="2019" name="Proc. Natl. Acad. Sci. U.S.A.">
        <title>Regulatory changes in pterin and carotenoid genes underlie balanced color polymorphisms in the wall lizard.</title>
        <authorList>
            <person name="Andrade P."/>
            <person name="Pinho C."/>
            <person name="Perez I de Lanuza G."/>
            <person name="Afonso S."/>
            <person name="Brejcha J."/>
            <person name="Rubin C.J."/>
            <person name="Wallerman O."/>
            <person name="Pereira P."/>
            <person name="Sabatino S.J."/>
            <person name="Bellati A."/>
            <person name="Pellitteri-Rosa D."/>
            <person name="Bosakova Z."/>
            <person name="Bunikis I."/>
            <person name="Carretero M.A."/>
            <person name="Feiner N."/>
            <person name="Marsik P."/>
            <person name="Pauperio F."/>
            <person name="Salvi D."/>
            <person name="Soler L."/>
            <person name="While G.M."/>
            <person name="Uller T."/>
            <person name="Font E."/>
            <person name="Andersson L."/>
            <person name="Carneiro M."/>
        </authorList>
    </citation>
    <scope>NUCLEOTIDE SEQUENCE</scope>
</reference>
<evidence type="ECO:0000313" key="8">
    <source>
        <dbReference type="Ensembl" id="ENSPMRP00000018415.1"/>
    </source>
</evidence>
<keyword evidence="9" id="KW-1185">Reference proteome</keyword>